<evidence type="ECO:0000256" key="4">
    <source>
        <dbReference type="SAM" id="MobiDB-lite"/>
    </source>
</evidence>
<dbReference type="InterPro" id="IPR026097">
    <property type="entry name" value="S100PBP"/>
</dbReference>
<comment type="caution">
    <text evidence="5">The sequence shown here is derived from an EMBL/GenBank/DDBJ whole genome shotgun (WGS) entry which is preliminary data.</text>
</comment>
<accession>A0AA47N5M1</accession>
<dbReference type="AlphaFoldDB" id="A0AA47N5M1"/>
<organism evidence="5 6">
    <name type="scientific">Merluccius polli</name>
    <name type="common">Benguela hake</name>
    <name type="synonym">Merluccius cadenati</name>
    <dbReference type="NCBI Taxonomy" id="89951"/>
    <lineage>
        <taxon>Eukaryota</taxon>
        <taxon>Metazoa</taxon>
        <taxon>Chordata</taxon>
        <taxon>Craniata</taxon>
        <taxon>Vertebrata</taxon>
        <taxon>Euteleostomi</taxon>
        <taxon>Actinopterygii</taxon>
        <taxon>Neopterygii</taxon>
        <taxon>Teleostei</taxon>
        <taxon>Neoteleostei</taxon>
        <taxon>Acanthomorphata</taxon>
        <taxon>Zeiogadaria</taxon>
        <taxon>Gadariae</taxon>
        <taxon>Gadiformes</taxon>
        <taxon>Gadoidei</taxon>
        <taxon>Merlucciidae</taxon>
        <taxon>Merluccius</taxon>
    </lineage>
</organism>
<evidence type="ECO:0000256" key="3">
    <source>
        <dbReference type="ARBA" id="ARBA00023242"/>
    </source>
</evidence>
<name>A0AA47N5M1_MERPO</name>
<proteinExistence type="predicted"/>
<sequence length="386" mass="42731">MGKCRFKDTWLEDVRFPSWLASVANPDEARCRWRSPTKTGSPVFSTDSPTNRPTKRKWDDSCLDDTFETPAKPYIPTTVSPDLGLGCDSFDLHTPITFSQQLPLGRQKAIRIENKDAVADVKSHLNLESCVLSDEVGSIHTGIVFDFNIDSILCLSPIMCNTERHIGADNNVEGCLCPRSNGPGTQEEPSQPLSKPQVHTASLIGNWDVPSKSSAPPGPSRAVVEALEGEADEAIGAPIFESTLLCPDPADEDRVTVKSLVVGNSKAPSGTSPALPQQSQRPVVFSSERDWNNKKRLYMDSVTRHIQENPGPDTAMTELLNLMGHVAQQQQGKRWQHPSDLTTRNYQKRFGNVTTRLSLAEWKAQNSRRHRGFNNVPKIFPRSPIP</sequence>
<dbReference type="EMBL" id="JAOPHQ010000894">
    <property type="protein sequence ID" value="KAK0152787.1"/>
    <property type="molecule type" value="Genomic_DNA"/>
</dbReference>
<evidence type="ECO:0000256" key="1">
    <source>
        <dbReference type="ARBA" id="ARBA00004123"/>
    </source>
</evidence>
<dbReference type="PANTHER" id="PTHR14455:SF0">
    <property type="entry name" value="S100P-BINDING PROTEIN"/>
    <property type="match status" value="1"/>
</dbReference>
<comment type="subcellular location">
    <subcellularLocation>
        <location evidence="1">Nucleus</location>
    </subcellularLocation>
</comment>
<feature type="region of interest" description="Disordered" evidence="4">
    <location>
        <begin position="32"/>
        <end position="59"/>
    </location>
</feature>
<reference evidence="5" key="1">
    <citation type="journal article" date="2023" name="Front. Mar. Sci.">
        <title>A new Merluccius polli reference genome to investigate the effects of global change in West African waters.</title>
        <authorList>
            <person name="Mateo J.L."/>
            <person name="Blanco-Fernandez C."/>
            <person name="Garcia-Vazquez E."/>
            <person name="Machado-Schiaffino G."/>
        </authorList>
    </citation>
    <scope>NUCLEOTIDE SEQUENCE</scope>
    <source>
        <strain evidence="5">C29</strain>
        <tissue evidence="5">Fin</tissue>
    </source>
</reference>
<evidence type="ECO:0000313" key="6">
    <source>
        <dbReference type="Proteomes" id="UP001174136"/>
    </source>
</evidence>
<dbReference type="Proteomes" id="UP001174136">
    <property type="component" value="Unassembled WGS sequence"/>
</dbReference>
<dbReference type="PANTHER" id="PTHR14455">
    <property type="entry name" value="ASKOPOS"/>
    <property type="match status" value="1"/>
</dbReference>
<feature type="region of interest" description="Disordered" evidence="4">
    <location>
        <begin position="266"/>
        <end position="286"/>
    </location>
</feature>
<keyword evidence="6" id="KW-1185">Reference proteome</keyword>
<feature type="compositionally biased region" description="Polar residues" evidence="4">
    <location>
        <begin position="266"/>
        <end position="281"/>
    </location>
</feature>
<protein>
    <recommendedName>
        <fullName evidence="2">S100P-binding protein</fullName>
    </recommendedName>
</protein>
<feature type="compositionally biased region" description="Polar residues" evidence="4">
    <location>
        <begin position="36"/>
        <end position="52"/>
    </location>
</feature>
<dbReference type="Pfam" id="PF15427">
    <property type="entry name" value="S100PBPR"/>
    <property type="match status" value="1"/>
</dbReference>
<dbReference type="GO" id="GO:0005634">
    <property type="term" value="C:nucleus"/>
    <property type="evidence" value="ECO:0007669"/>
    <property type="project" value="UniProtKB-SubCell"/>
</dbReference>
<keyword evidence="3" id="KW-0539">Nucleus</keyword>
<evidence type="ECO:0000313" key="5">
    <source>
        <dbReference type="EMBL" id="KAK0152787.1"/>
    </source>
</evidence>
<dbReference type="GO" id="GO:0048306">
    <property type="term" value="F:calcium-dependent protein binding"/>
    <property type="evidence" value="ECO:0007669"/>
    <property type="project" value="InterPro"/>
</dbReference>
<gene>
    <name evidence="5" type="primary">S100PBP</name>
    <name evidence="5" type="ORF">N1851_005684</name>
</gene>
<evidence type="ECO:0000256" key="2">
    <source>
        <dbReference type="ARBA" id="ARBA00020595"/>
    </source>
</evidence>